<evidence type="ECO:0000313" key="2">
    <source>
        <dbReference type="Proteomes" id="UP000681967"/>
    </source>
</evidence>
<dbReference type="EMBL" id="CAJOBH010002617">
    <property type="protein sequence ID" value="CAF3915408.1"/>
    <property type="molecule type" value="Genomic_DNA"/>
</dbReference>
<feature type="non-terminal residue" evidence="1">
    <location>
        <position position="1"/>
    </location>
</feature>
<comment type="caution">
    <text evidence="1">The sequence shown here is derived from an EMBL/GenBank/DDBJ whole genome shotgun (WGS) entry which is preliminary data.</text>
</comment>
<evidence type="ECO:0000313" key="1">
    <source>
        <dbReference type="EMBL" id="CAF3915408.1"/>
    </source>
</evidence>
<dbReference type="Proteomes" id="UP000681967">
    <property type="component" value="Unassembled WGS sequence"/>
</dbReference>
<organism evidence="1 2">
    <name type="scientific">Rotaria magnacalcarata</name>
    <dbReference type="NCBI Taxonomy" id="392030"/>
    <lineage>
        <taxon>Eukaryota</taxon>
        <taxon>Metazoa</taxon>
        <taxon>Spiralia</taxon>
        <taxon>Gnathifera</taxon>
        <taxon>Rotifera</taxon>
        <taxon>Eurotatoria</taxon>
        <taxon>Bdelloidea</taxon>
        <taxon>Philodinida</taxon>
        <taxon>Philodinidae</taxon>
        <taxon>Rotaria</taxon>
    </lineage>
</organism>
<gene>
    <name evidence="1" type="ORF">BYL167_LOCUS9211</name>
</gene>
<name>A0A8S2LPS9_9BILA</name>
<accession>A0A8S2LPS9</accession>
<protein>
    <submittedName>
        <fullName evidence="1">Uncharacterized protein</fullName>
    </submittedName>
</protein>
<dbReference type="AlphaFoldDB" id="A0A8S2LPS9"/>
<sequence length="286" mass="32827">TIVRRVLHHILTILRFGQLPNAMCYDCACTLKLFINRHFGSNELKSTDSTQFLTSLTMAIDRFHVKNHKRPMCKTVMRPDHPCHNDIYASINTQVAEQGFSYLSKFKNSFRGYSYPKSTIFFTVLLHLKNCTTTARCHTNLSMDIFLSQPTDHNHVPNPECIALIELNNQIKAQAATSDESTSSILHSALRTFPLNAASELPRTEIFMQTICRQRQTPAATFTDGLSDDLKKTYRAEDFLLYEEADVIIFSTKANLSTLKHSKHWLLMEHLKYAPMSFISCLRFMH</sequence>
<proteinExistence type="predicted"/>
<reference evidence="1" key="1">
    <citation type="submission" date="2021-02" db="EMBL/GenBank/DDBJ databases">
        <authorList>
            <person name="Nowell W R."/>
        </authorList>
    </citation>
    <scope>NUCLEOTIDE SEQUENCE</scope>
</reference>